<sequence>MSSPSTTSIIRIPFSSDVGYPDYNYQEIATILSSSAQITRAINPDLHLIAFSRSCYIDVMDWRTQECFSMSTQSEDLDELWNGIVGVRFCEAYILCVKTRSVELYPLPPLPISSASSTSAPRIRPVTSRAFPNTTFRGVSISHPQLRHDGSFPSWMVSFLAYDVLRGLFHYQVTIELPESGLPLLTVTLAGVHAMTSLVRSPSISALAAEISGRNTGRGFVSACCLGPEGKRGVWIERTRGSTKRSVMVFSATTPLGAPIRETTLWENELDPEGRFMVDGAEIDGRPVFEIGSYDLRGVS</sequence>
<protein>
    <recommendedName>
        <fullName evidence="3">CNH domain-containing protein</fullName>
    </recommendedName>
</protein>
<dbReference type="OrthoDB" id="3211970at2759"/>
<dbReference type="Proteomes" id="UP000076761">
    <property type="component" value="Unassembled WGS sequence"/>
</dbReference>
<dbReference type="EMBL" id="KV425610">
    <property type="protein sequence ID" value="KZT21191.1"/>
    <property type="molecule type" value="Genomic_DNA"/>
</dbReference>
<evidence type="ECO:0000313" key="2">
    <source>
        <dbReference type="Proteomes" id="UP000076761"/>
    </source>
</evidence>
<reference evidence="1 2" key="1">
    <citation type="journal article" date="2016" name="Mol. Biol. Evol.">
        <title>Comparative Genomics of Early-Diverging Mushroom-Forming Fungi Provides Insights into the Origins of Lignocellulose Decay Capabilities.</title>
        <authorList>
            <person name="Nagy L.G."/>
            <person name="Riley R."/>
            <person name="Tritt A."/>
            <person name="Adam C."/>
            <person name="Daum C."/>
            <person name="Floudas D."/>
            <person name="Sun H."/>
            <person name="Yadav J.S."/>
            <person name="Pangilinan J."/>
            <person name="Larsson K.H."/>
            <person name="Matsuura K."/>
            <person name="Barry K."/>
            <person name="Labutti K."/>
            <person name="Kuo R."/>
            <person name="Ohm R.A."/>
            <person name="Bhattacharya S.S."/>
            <person name="Shirouzu T."/>
            <person name="Yoshinaga Y."/>
            <person name="Martin F.M."/>
            <person name="Grigoriev I.V."/>
            <person name="Hibbett D.S."/>
        </authorList>
    </citation>
    <scope>NUCLEOTIDE SEQUENCE [LARGE SCALE GENOMIC DNA]</scope>
    <source>
        <strain evidence="1 2">HHB14362 ss-1</strain>
    </source>
</reference>
<dbReference type="InParanoid" id="A0A165PL68"/>
<accession>A0A165PL68</accession>
<name>A0A165PL68_9AGAM</name>
<evidence type="ECO:0008006" key="3">
    <source>
        <dbReference type="Google" id="ProtNLM"/>
    </source>
</evidence>
<keyword evidence="2" id="KW-1185">Reference proteome</keyword>
<organism evidence="1 2">
    <name type="scientific">Neolentinus lepideus HHB14362 ss-1</name>
    <dbReference type="NCBI Taxonomy" id="1314782"/>
    <lineage>
        <taxon>Eukaryota</taxon>
        <taxon>Fungi</taxon>
        <taxon>Dikarya</taxon>
        <taxon>Basidiomycota</taxon>
        <taxon>Agaricomycotina</taxon>
        <taxon>Agaricomycetes</taxon>
        <taxon>Gloeophyllales</taxon>
        <taxon>Gloeophyllaceae</taxon>
        <taxon>Neolentinus</taxon>
    </lineage>
</organism>
<proteinExistence type="predicted"/>
<dbReference type="AlphaFoldDB" id="A0A165PL68"/>
<gene>
    <name evidence="1" type="ORF">NEOLEDRAFT_1181949</name>
</gene>
<evidence type="ECO:0000313" key="1">
    <source>
        <dbReference type="EMBL" id="KZT21191.1"/>
    </source>
</evidence>